<evidence type="ECO:0000313" key="3">
    <source>
        <dbReference type="Proteomes" id="UP000887013"/>
    </source>
</evidence>
<dbReference type="Proteomes" id="UP000887013">
    <property type="component" value="Unassembled WGS sequence"/>
</dbReference>
<proteinExistence type="predicted"/>
<name>A0A8X6P8G2_NEPPI</name>
<feature type="compositionally biased region" description="Basic and acidic residues" evidence="1">
    <location>
        <begin position="78"/>
        <end position="94"/>
    </location>
</feature>
<gene>
    <name evidence="2" type="ORF">NPIL_128221</name>
</gene>
<protein>
    <submittedName>
        <fullName evidence="2">Uncharacterized protein</fullName>
    </submittedName>
</protein>
<comment type="caution">
    <text evidence="2">The sequence shown here is derived from an EMBL/GenBank/DDBJ whole genome shotgun (WGS) entry which is preliminary data.</text>
</comment>
<reference evidence="2" key="1">
    <citation type="submission" date="2020-08" db="EMBL/GenBank/DDBJ databases">
        <title>Multicomponent nature underlies the extraordinary mechanical properties of spider dragline silk.</title>
        <authorList>
            <person name="Kono N."/>
            <person name="Nakamura H."/>
            <person name="Mori M."/>
            <person name="Yoshida Y."/>
            <person name="Ohtoshi R."/>
            <person name="Malay A.D."/>
            <person name="Moran D.A.P."/>
            <person name="Tomita M."/>
            <person name="Numata K."/>
            <person name="Arakawa K."/>
        </authorList>
    </citation>
    <scope>NUCLEOTIDE SEQUENCE</scope>
</reference>
<dbReference type="AlphaFoldDB" id="A0A8X6P8G2"/>
<feature type="region of interest" description="Disordered" evidence="1">
    <location>
        <begin position="76"/>
        <end position="151"/>
    </location>
</feature>
<evidence type="ECO:0000256" key="1">
    <source>
        <dbReference type="SAM" id="MobiDB-lite"/>
    </source>
</evidence>
<keyword evidence="3" id="KW-1185">Reference proteome</keyword>
<feature type="compositionally biased region" description="Basic and acidic residues" evidence="1">
    <location>
        <begin position="124"/>
        <end position="137"/>
    </location>
</feature>
<sequence length="151" mass="17421">MPIVYKPQYTGGEGTHGISAPSHEIALRRNNAYAPHRHTPSIRRYVQFMPTPQPLQAATNVTPFEPVLGIAAKPTYQEAERQSPKRTQRFEGSRRSAQKTCPHRASWRPQDTPRNAHRQAMGYAEKRDSQRHEERPMNRLTTTCYRRGMLE</sequence>
<dbReference type="EMBL" id="BMAW01113435">
    <property type="protein sequence ID" value="GFT57096.1"/>
    <property type="molecule type" value="Genomic_DNA"/>
</dbReference>
<evidence type="ECO:0000313" key="2">
    <source>
        <dbReference type="EMBL" id="GFT57096.1"/>
    </source>
</evidence>
<accession>A0A8X6P8G2</accession>
<organism evidence="2 3">
    <name type="scientific">Nephila pilipes</name>
    <name type="common">Giant wood spider</name>
    <name type="synonym">Nephila maculata</name>
    <dbReference type="NCBI Taxonomy" id="299642"/>
    <lineage>
        <taxon>Eukaryota</taxon>
        <taxon>Metazoa</taxon>
        <taxon>Ecdysozoa</taxon>
        <taxon>Arthropoda</taxon>
        <taxon>Chelicerata</taxon>
        <taxon>Arachnida</taxon>
        <taxon>Araneae</taxon>
        <taxon>Araneomorphae</taxon>
        <taxon>Entelegynae</taxon>
        <taxon>Araneoidea</taxon>
        <taxon>Nephilidae</taxon>
        <taxon>Nephila</taxon>
    </lineage>
</organism>